<feature type="compositionally biased region" description="Polar residues" evidence="1">
    <location>
        <begin position="1"/>
        <end position="15"/>
    </location>
</feature>
<keyword evidence="3" id="KW-1185">Reference proteome</keyword>
<feature type="compositionally biased region" description="Basic and acidic residues" evidence="1">
    <location>
        <begin position="179"/>
        <end position="191"/>
    </location>
</feature>
<evidence type="ECO:0000313" key="2">
    <source>
        <dbReference type="EMBL" id="GIM96400.1"/>
    </source>
</evidence>
<feature type="compositionally biased region" description="Low complexity" evidence="1">
    <location>
        <begin position="399"/>
        <end position="411"/>
    </location>
</feature>
<feature type="compositionally biased region" description="Low complexity" evidence="1">
    <location>
        <begin position="329"/>
        <end position="343"/>
    </location>
</feature>
<feature type="compositionally biased region" description="Low complexity" evidence="1">
    <location>
        <begin position="436"/>
        <end position="464"/>
    </location>
</feature>
<feature type="region of interest" description="Disordered" evidence="1">
    <location>
        <begin position="1"/>
        <end position="528"/>
    </location>
</feature>
<sequence>MEPTSSPDNNRSSRGLSRFWPVHRDAGDPADTAEQPEISVVLPGEPQMVALGSRRTEENGGLFTPPPAGPVHGSPIALGPGQHGGVAPASPFASARPPAGGPSPDRAKPDGPKPASTPGGSFGGSLSGPTASAGSASGGPAGNSLSGPSADAGHQHTAQERDPDHSGASDTGEDAAQDVESRRANPWDRDTGAFGGFGLSGRNGRFLFGGRNTGDEPRPGLNGHGGPELNGRAKNPGDEPSTVDGPARGEPAAKTDSAEATDENGRVDMNGRAGVPGFTAPGDSVPSVDGPESRRRDLAETAEPAAPEGRRQATGWASVPTSTHPVVNPTSGAPVSSAPVSPGYHPPAYGQPPSYVPALPDPNSGPVSGVPVPRGSASPPTPLSPTPLSQAPLSPAPLSPAANAPVSARPAAETDSPRPTVTPPAAALPSASIGMPAAPAVPASPTGPVAATGPGTAGPAPAGSETARSATAGSDTARPATAGSDTARSATAGSDTARSATARSASAGPVASPTEKPAEKSEPAEFLQPSAAEALAAVVAVRAAEDQAIRRPWEDDSALRPPTPRRSASLEDVEPVRRGRRAAPDPDDERESAAEDQPLRPGDVEAGHIAFWDDDATRHFRAAWHEVKAEFVDDPERALTRAHDLLTDAVNELTEALLAERDELDPLRGNTSPDTESMRMAMRGYREFLDRILAL</sequence>
<feature type="region of interest" description="Disordered" evidence="1">
    <location>
        <begin position="546"/>
        <end position="604"/>
    </location>
</feature>
<dbReference type="EMBL" id="BOQN01000118">
    <property type="protein sequence ID" value="GIM96400.1"/>
    <property type="molecule type" value="Genomic_DNA"/>
</dbReference>
<feature type="compositionally biased region" description="Low complexity" evidence="1">
    <location>
        <begin position="480"/>
        <end position="508"/>
    </location>
</feature>
<reference evidence="2 3" key="1">
    <citation type="submission" date="2021-03" db="EMBL/GenBank/DDBJ databases">
        <title>Whole genome shotgun sequence of Actinoplanes toevensis NBRC 105298.</title>
        <authorList>
            <person name="Komaki H."/>
            <person name="Tamura T."/>
        </authorList>
    </citation>
    <scope>NUCLEOTIDE SEQUENCE [LARGE SCALE GENOMIC DNA]</scope>
    <source>
        <strain evidence="2 3">NBRC 105298</strain>
    </source>
</reference>
<feature type="compositionally biased region" description="Basic and acidic residues" evidence="1">
    <location>
        <begin position="153"/>
        <end position="167"/>
    </location>
</feature>
<organism evidence="2 3">
    <name type="scientific">Paractinoplanes toevensis</name>
    <dbReference type="NCBI Taxonomy" id="571911"/>
    <lineage>
        <taxon>Bacteria</taxon>
        <taxon>Bacillati</taxon>
        <taxon>Actinomycetota</taxon>
        <taxon>Actinomycetes</taxon>
        <taxon>Micromonosporales</taxon>
        <taxon>Micromonosporaceae</taxon>
        <taxon>Paractinoplanes</taxon>
    </lineage>
</organism>
<dbReference type="RefSeq" id="WP_213012076.1">
    <property type="nucleotide sequence ID" value="NZ_BOQN01000118.1"/>
</dbReference>
<evidence type="ECO:0000256" key="1">
    <source>
        <dbReference type="SAM" id="MobiDB-lite"/>
    </source>
</evidence>
<name>A0A919WA53_9ACTN</name>
<proteinExistence type="predicted"/>
<dbReference type="AlphaFoldDB" id="A0A919WA53"/>
<feature type="compositionally biased region" description="Low complexity" evidence="1">
    <location>
        <begin position="361"/>
        <end position="378"/>
    </location>
</feature>
<feature type="compositionally biased region" description="Basic and acidic residues" evidence="1">
    <location>
        <begin position="546"/>
        <end position="558"/>
    </location>
</feature>
<accession>A0A919WA53</accession>
<feature type="compositionally biased region" description="Low complexity" evidence="1">
    <location>
        <begin position="87"/>
        <end position="104"/>
    </location>
</feature>
<gene>
    <name evidence="2" type="ORF">Ato02nite_081930</name>
</gene>
<comment type="caution">
    <text evidence="2">The sequence shown here is derived from an EMBL/GenBank/DDBJ whole genome shotgun (WGS) entry which is preliminary data.</text>
</comment>
<dbReference type="Proteomes" id="UP000677082">
    <property type="component" value="Unassembled WGS sequence"/>
</dbReference>
<protein>
    <submittedName>
        <fullName evidence="2">Uncharacterized protein</fullName>
    </submittedName>
</protein>
<evidence type="ECO:0000313" key="3">
    <source>
        <dbReference type="Proteomes" id="UP000677082"/>
    </source>
</evidence>